<organism evidence="2 3">
    <name type="scientific">Staphylotrichum longicolle</name>
    <dbReference type="NCBI Taxonomy" id="669026"/>
    <lineage>
        <taxon>Eukaryota</taxon>
        <taxon>Fungi</taxon>
        <taxon>Dikarya</taxon>
        <taxon>Ascomycota</taxon>
        <taxon>Pezizomycotina</taxon>
        <taxon>Sordariomycetes</taxon>
        <taxon>Sordariomycetidae</taxon>
        <taxon>Sordariales</taxon>
        <taxon>Chaetomiaceae</taxon>
        <taxon>Staphylotrichum</taxon>
    </lineage>
</organism>
<proteinExistence type="predicted"/>
<keyword evidence="3" id="KW-1185">Reference proteome</keyword>
<feature type="chain" id="PRO_5042248551" evidence="1">
    <location>
        <begin position="17"/>
        <end position="141"/>
    </location>
</feature>
<dbReference type="AlphaFoldDB" id="A0AAD4I3N5"/>
<name>A0AAD4I3N5_9PEZI</name>
<accession>A0AAD4I3N5</accession>
<dbReference type="Proteomes" id="UP001197093">
    <property type="component" value="Unassembled WGS sequence"/>
</dbReference>
<evidence type="ECO:0000313" key="3">
    <source>
        <dbReference type="Proteomes" id="UP001197093"/>
    </source>
</evidence>
<protein>
    <submittedName>
        <fullName evidence="2">Uncharacterized protein</fullName>
    </submittedName>
</protein>
<reference evidence="2" key="1">
    <citation type="submission" date="2023-02" db="EMBL/GenBank/DDBJ databases">
        <authorList>
            <person name="Palmer J.M."/>
        </authorList>
    </citation>
    <scope>NUCLEOTIDE SEQUENCE</scope>
    <source>
        <strain evidence="2">FW57</strain>
    </source>
</reference>
<dbReference type="EMBL" id="JAHCVI010000001">
    <property type="protein sequence ID" value="KAG7294392.1"/>
    <property type="molecule type" value="Genomic_DNA"/>
</dbReference>
<comment type="caution">
    <text evidence="2">The sequence shown here is derived from an EMBL/GenBank/DDBJ whole genome shotgun (WGS) entry which is preliminary data.</text>
</comment>
<evidence type="ECO:0000256" key="1">
    <source>
        <dbReference type="SAM" id="SignalP"/>
    </source>
</evidence>
<feature type="signal peptide" evidence="1">
    <location>
        <begin position="1"/>
        <end position="16"/>
    </location>
</feature>
<keyword evidence="1" id="KW-0732">Signal</keyword>
<evidence type="ECO:0000313" key="2">
    <source>
        <dbReference type="EMBL" id="KAG7294392.1"/>
    </source>
</evidence>
<gene>
    <name evidence="2" type="ORF">NEMBOFW57_004463</name>
</gene>
<sequence length="141" mass="14630">MKFLAVALSFVSLAAAAALEQRHCAGNNCNRAVTGTRPGLLPLTERSSHCASYLLTTVTPAASTVTVTVDAEDLPTKTKRGVLDGRQVTVTPTAIPDYADNCANAAEYISACSCFGLTGSVTTAPVPTVTVTTTVDYCEDI</sequence>